<evidence type="ECO:0000313" key="2">
    <source>
        <dbReference type="Proteomes" id="UP000054166"/>
    </source>
</evidence>
<organism evidence="1 2">
    <name type="scientific">Piloderma croceum (strain F 1598)</name>
    <dbReference type="NCBI Taxonomy" id="765440"/>
    <lineage>
        <taxon>Eukaryota</taxon>
        <taxon>Fungi</taxon>
        <taxon>Dikarya</taxon>
        <taxon>Basidiomycota</taxon>
        <taxon>Agaricomycotina</taxon>
        <taxon>Agaricomycetes</taxon>
        <taxon>Agaricomycetidae</taxon>
        <taxon>Atheliales</taxon>
        <taxon>Atheliaceae</taxon>
        <taxon>Piloderma</taxon>
    </lineage>
</organism>
<dbReference type="EMBL" id="KN832983">
    <property type="protein sequence ID" value="KIM86002.1"/>
    <property type="molecule type" value="Genomic_DNA"/>
</dbReference>
<proteinExistence type="predicted"/>
<keyword evidence="2" id="KW-1185">Reference proteome</keyword>
<evidence type="ECO:0000313" key="1">
    <source>
        <dbReference type="EMBL" id="KIM86002.1"/>
    </source>
</evidence>
<dbReference type="HOGENOM" id="CLU_2134457_0_0_1"/>
<name>A0A0C3C8G1_PILCF</name>
<reference evidence="2" key="2">
    <citation type="submission" date="2015-01" db="EMBL/GenBank/DDBJ databases">
        <title>Evolutionary Origins and Diversification of the Mycorrhizal Mutualists.</title>
        <authorList>
            <consortium name="DOE Joint Genome Institute"/>
            <consortium name="Mycorrhizal Genomics Consortium"/>
            <person name="Kohler A."/>
            <person name="Kuo A."/>
            <person name="Nagy L.G."/>
            <person name="Floudas D."/>
            <person name="Copeland A."/>
            <person name="Barry K.W."/>
            <person name="Cichocki N."/>
            <person name="Veneault-Fourrey C."/>
            <person name="LaButti K."/>
            <person name="Lindquist E.A."/>
            <person name="Lipzen A."/>
            <person name="Lundell T."/>
            <person name="Morin E."/>
            <person name="Murat C."/>
            <person name="Riley R."/>
            <person name="Ohm R."/>
            <person name="Sun H."/>
            <person name="Tunlid A."/>
            <person name="Henrissat B."/>
            <person name="Grigoriev I.V."/>
            <person name="Hibbett D.S."/>
            <person name="Martin F."/>
        </authorList>
    </citation>
    <scope>NUCLEOTIDE SEQUENCE [LARGE SCALE GENOMIC DNA]</scope>
    <source>
        <strain evidence="2">F 1598</strain>
    </source>
</reference>
<sequence length="113" mass="12560">MYRDTESSSKRELDMIRSTSHVTRATPFTPSFPAIFTSPVRVSCPTASAWNSGGFPSYLMENAFVSPAAGIIDKRESLGRRSSQQPGVYTFFGDSQAAPWPRFDLAMGRLRNF</sequence>
<dbReference type="Proteomes" id="UP000054166">
    <property type="component" value="Unassembled WGS sequence"/>
</dbReference>
<reference evidence="1 2" key="1">
    <citation type="submission" date="2014-04" db="EMBL/GenBank/DDBJ databases">
        <authorList>
            <consortium name="DOE Joint Genome Institute"/>
            <person name="Kuo A."/>
            <person name="Tarkka M."/>
            <person name="Buscot F."/>
            <person name="Kohler A."/>
            <person name="Nagy L.G."/>
            <person name="Floudas D."/>
            <person name="Copeland A."/>
            <person name="Barry K.W."/>
            <person name="Cichocki N."/>
            <person name="Veneault-Fourrey C."/>
            <person name="LaButti K."/>
            <person name="Lindquist E.A."/>
            <person name="Lipzen A."/>
            <person name="Lundell T."/>
            <person name="Morin E."/>
            <person name="Murat C."/>
            <person name="Sun H."/>
            <person name="Tunlid A."/>
            <person name="Henrissat B."/>
            <person name="Grigoriev I.V."/>
            <person name="Hibbett D.S."/>
            <person name="Martin F."/>
            <person name="Nordberg H.P."/>
            <person name="Cantor M.N."/>
            <person name="Hua S.X."/>
        </authorList>
    </citation>
    <scope>NUCLEOTIDE SEQUENCE [LARGE SCALE GENOMIC DNA]</scope>
    <source>
        <strain evidence="1 2">F 1598</strain>
    </source>
</reference>
<accession>A0A0C3C8G1</accession>
<protein>
    <submittedName>
        <fullName evidence="1">Uncharacterized protein</fullName>
    </submittedName>
</protein>
<dbReference type="InParanoid" id="A0A0C3C8G1"/>
<gene>
    <name evidence="1" type="ORF">PILCRDRAFT_5083</name>
</gene>
<dbReference type="AlphaFoldDB" id="A0A0C3C8G1"/>